<dbReference type="InterPro" id="IPR050563">
    <property type="entry name" value="4-hydroxybenzoyl-CoA_TE"/>
</dbReference>
<dbReference type="Proteomes" id="UP000305888">
    <property type="component" value="Chromosome"/>
</dbReference>
<accession>A0A5B8FTG7</accession>
<dbReference type="Gene3D" id="3.10.129.10">
    <property type="entry name" value="Hotdog Thioesterase"/>
    <property type="match status" value="1"/>
</dbReference>
<sequence length="136" mass="14711">MTAGPAHSLSLRVYYEDTDMAGVVYYANYLRYLERGRSEAVRALGVDQVAMRAAGLVFVVRRVEADYLRPARFDDTLTVETRFGAVKGASLVASQVVLRSGEALLRARVTLACMSLAGAPQRIPADMRKALASAAA</sequence>
<evidence type="ECO:0000313" key="4">
    <source>
        <dbReference type="Proteomes" id="UP000305888"/>
    </source>
</evidence>
<evidence type="ECO:0000256" key="2">
    <source>
        <dbReference type="ARBA" id="ARBA00022801"/>
    </source>
</evidence>
<organism evidence="3 4">
    <name type="scientific">Paroceanicella profunda</name>
    <dbReference type="NCBI Taxonomy" id="2579971"/>
    <lineage>
        <taxon>Bacteria</taxon>
        <taxon>Pseudomonadati</taxon>
        <taxon>Pseudomonadota</taxon>
        <taxon>Alphaproteobacteria</taxon>
        <taxon>Rhodobacterales</taxon>
        <taxon>Paracoccaceae</taxon>
        <taxon>Paroceanicella</taxon>
    </lineage>
</organism>
<dbReference type="CDD" id="cd00586">
    <property type="entry name" value="4HBT"/>
    <property type="match status" value="1"/>
</dbReference>
<protein>
    <submittedName>
        <fullName evidence="3">Tol-pal system-associated acyl-CoA thioesterase</fullName>
    </submittedName>
</protein>
<dbReference type="OrthoDB" id="9808429at2"/>
<reference evidence="3 4" key="1">
    <citation type="submission" date="2019-06" db="EMBL/GenBank/DDBJ databases">
        <title>Genome sequence of Rhodobacteraceae bacterium D4M1.</title>
        <authorList>
            <person name="Cao J."/>
        </authorList>
    </citation>
    <scope>NUCLEOTIDE SEQUENCE [LARGE SCALE GENOMIC DNA]</scope>
    <source>
        <strain evidence="3 4">D4M1</strain>
    </source>
</reference>
<dbReference type="Pfam" id="PF13279">
    <property type="entry name" value="4HBT_2"/>
    <property type="match status" value="1"/>
</dbReference>
<dbReference type="InterPro" id="IPR014166">
    <property type="entry name" value="Tol-Pal_acyl-CoA_thioesterase"/>
</dbReference>
<dbReference type="NCBIfam" id="TIGR02799">
    <property type="entry name" value="thio_ybgC"/>
    <property type="match status" value="1"/>
</dbReference>
<dbReference type="InterPro" id="IPR006684">
    <property type="entry name" value="YbgC/YbaW"/>
</dbReference>
<keyword evidence="2" id="KW-0378">Hydrolase</keyword>
<dbReference type="FunFam" id="3.10.129.10:FF:000004">
    <property type="entry name" value="Tol-pal system-associated acyl-CoA thioesterase"/>
    <property type="match status" value="1"/>
</dbReference>
<keyword evidence="4" id="KW-1185">Reference proteome</keyword>
<dbReference type="EMBL" id="CP040818">
    <property type="protein sequence ID" value="QDL92066.1"/>
    <property type="molecule type" value="Genomic_DNA"/>
</dbReference>
<dbReference type="InterPro" id="IPR029069">
    <property type="entry name" value="HotDog_dom_sf"/>
</dbReference>
<dbReference type="AlphaFoldDB" id="A0A5B8FTG7"/>
<proteinExistence type="inferred from homology"/>
<gene>
    <name evidence="3" type="primary">ybgC</name>
    <name evidence="3" type="ORF">FDP22_09945</name>
</gene>
<evidence type="ECO:0000313" key="3">
    <source>
        <dbReference type="EMBL" id="QDL92066.1"/>
    </source>
</evidence>
<comment type="similarity">
    <text evidence="1">Belongs to the 4-hydroxybenzoyl-CoA thioesterase family.</text>
</comment>
<dbReference type="PANTHER" id="PTHR31793:SF37">
    <property type="entry name" value="ACYL-COA THIOESTER HYDROLASE YBGC"/>
    <property type="match status" value="1"/>
</dbReference>
<dbReference type="PANTHER" id="PTHR31793">
    <property type="entry name" value="4-HYDROXYBENZOYL-COA THIOESTERASE FAMILY MEMBER"/>
    <property type="match status" value="1"/>
</dbReference>
<dbReference type="PIRSF" id="PIRSF003230">
    <property type="entry name" value="YbgC"/>
    <property type="match status" value="1"/>
</dbReference>
<dbReference type="KEGG" id="ppru:FDP22_09945"/>
<dbReference type="GO" id="GO:0047617">
    <property type="term" value="F:fatty acyl-CoA hydrolase activity"/>
    <property type="evidence" value="ECO:0007669"/>
    <property type="project" value="TreeGrafter"/>
</dbReference>
<evidence type="ECO:0000256" key="1">
    <source>
        <dbReference type="ARBA" id="ARBA00005953"/>
    </source>
</evidence>
<dbReference type="NCBIfam" id="TIGR00051">
    <property type="entry name" value="YbgC/FadM family acyl-CoA thioesterase"/>
    <property type="match status" value="1"/>
</dbReference>
<name>A0A5B8FTG7_9RHOB</name>
<dbReference type="SUPFAM" id="SSF54637">
    <property type="entry name" value="Thioesterase/thiol ester dehydrase-isomerase"/>
    <property type="match status" value="1"/>
</dbReference>